<organism evidence="1 2">
    <name type="scientific">Faecalibacter bovis</name>
    <dbReference type="NCBI Taxonomy" id="2898187"/>
    <lineage>
        <taxon>Bacteria</taxon>
        <taxon>Pseudomonadati</taxon>
        <taxon>Bacteroidota</taxon>
        <taxon>Flavobacteriia</taxon>
        <taxon>Flavobacteriales</taxon>
        <taxon>Weeksellaceae</taxon>
        <taxon>Faecalibacter</taxon>
    </lineage>
</organism>
<gene>
    <name evidence="1" type="ORF">J9309_03675</name>
</gene>
<protein>
    <recommendedName>
        <fullName evidence="3">Calcineurin-like phosphoesterase domain-containing protein</fullName>
    </recommendedName>
</protein>
<reference evidence="2" key="2">
    <citation type="submission" date="2021-04" db="EMBL/GenBank/DDBJ databases">
        <title>Taxonomy of Flavobacteriaceae bacterium ZY171143.</title>
        <authorList>
            <person name="Li F."/>
        </authorList>
    </citation>
    <scope>NUCLEOTIDE SEQUENCE [LARGE SCALE GENOMIC DNA]</scope>
    <source>
        <strain evidence="2">ZY171143</strain>
    </source>
</reference>
<dbReference type="InterPro" id="IPR006179">
    <property type="entry name" value="5_nucleotidase/apyrase"/>
</dbReference>
<keyword evidence="2" id="KW-1185">Reference proteome</keyword>
<evidence type="ECO:0000313" key="1">
    <source>
        <dbReference type="EMBL" id="QTV06440.1"/>
    </source>
</evidence>
<reference evidence="1 2" key="1">
    <citation type="journal article" date="2021" name="Int. J. Syst. Evol. Microbiol.">
        <title>Faecalibacter bovis sp. nov., isolated from cow faeces.</title>
        <authorList>
            <person name="Li F."/>
            <person name="Zhao W."/>
            <person name="Hong Q."/>
            <person name="Shao Q."/>
            <person name="Song J."/>
            <person name="Yang S."/>
        </authorList>
    </citation>
    <scope>NUCLEOTIDE SEQUENCE [LARGE SCALE GENOMIC DNA]</scope>
    <source>
        <strain evidence="1 2">ZY171143</strain>
    </source>
</reference>
<proteinExistence type="predicted"/>
<accession>A0ABX7XEY5</accession>
<dbReference type="Proteomes" id="UP000672011">
    <property type="component" value="Chromosome"/>
</dbReference>
<dbReference type="RefSeq" id="WP_230477156.1">
    <property type="nucleotide sequence ID" value="NZ_CP072842.1"/>
</dbReference>
<dbReference type="EMBL" id="CP072842">
    <property type="protein sequence ID" value="QTV06440.1"/>
    <property type="molecule type" value="Genomic_DNA"/>
</dbReference>
<dbReference type="PANTHER" id="PTHR11575">
    <property type="entry name" value="5'-NUCLEOTIDASE-RELATED"/>
    <property type="match status" value="1"/>
</dbReference>
<name>A0ABX7XEY5_9FLAO</name>
<sequence>MKSIYYILLFLMFPLLGNAQVQLIYFTDAHQLYELDDVVGGRGGVARLKTVVDLAKKENNQTITIHGGDFVGGVLYGGIYKGEHMLPVFNQIPVDLFNFGQHEFDYGVDHLTKLMQSTNGQFFTSNLINENGRPFNELPSYIIKKIKNQTLLFIGLTDQMETTKKDARVQQADLFSSVEKVLKSVDLTSIDQIIAVTQMDLEKNKQLIHQFPQINLVLTEELEEYHTQIHYQNNVPIIATAGNMSSVAKVNLSQNKNPIIEIIALDSKVNYDRKFREMELKVKVRVDAILQENLAELKVDLDAFESLKKRISCREFNNRCNEKSLQNRFGYYRWFWYSQKCK</sequence>
<dbReference type="PANTHER" id="PTHR11575:SF24">
    <property type="entry name" value="5'-NUCLEOTIDASE"/>
    <property type="match status" value="1"/>
</dbReference>
<dbReference type="InterPro" id="IPR029052">
    <property type="entry name" value="Metallo-depent_PP-like"/>
</dbReference>
<evidence type="ECO:0000313" key="2">
    <source>
        <dbReference type="Proteomes" id="UP000672011"/>
    </source>
</evidence>
<dbReference type="Gene3D" id="3.60.21.10">
    <property type="match status" value="1"/>
</dbReference>
<evidence type="ECO:0008006" key="3">
    <source>
        <dbReference type="Google" id="ProtNLM"/>
    </source>
</evidence>
<dbReference type="SUPFAM" id="SSF56300">
    <property type="entry name" value="Metallo-dependent phosphatases"/>
    <property type="match status" value="1"/>
</dbReference>